<proteinExistence type="predicted"/>
<protein>
    <recommendedName>
        <fullName evidence="3">2'-5' RNA ligase</fullName>
    </recommendedName>
</protein>
<evidence type="ECO:0000313" key="1">
    <source>
        <dbReference type="EMBL" id="ALO14444.1"/>
    </source>
</evidence>
<dbReference type="Gene3D" id="3.90.1140.10">
    <property type="entry name" value="Cyclic phosphodiesterase"/>
    <property type="match status" value="1"/>
</dbReference>
<accession>A0A0S2HX98</accession>
<dbReference type="RefSeq" id="WP_057951991.1">
    <property type="nucleotide sequence ID" value="NZ_CP013118.1"/>
</dbReference>
<evidence type="ECO:0000313" key="2">
    <source>
        <dbReference type="Proteomes" id="UP000064893"/>
    </source>
</evidence>
<evidence type="ECO:0008006" key="3">
    <source>
        <dbReference type="Google" id="ProtNLM"/>
    </source>
</evidence>
<dbReference type="OrthoDB" id="7065106at2"/>
<keyword evidence="2" id="KW-1185">Reference proteome</keyword>
<reference evidence="1 2" key="1">
    <citation type="submission" date="2015-11" db="EMBL/GenBank/DDBJ databases">
        <title>Description and complete genome sequence of a novel strain predominating in hypersaline microbial mats and representing a new family of the Bacteriodetes phylum.</title>
        <authorList>
            <person name="Spring S."/>
            <person name="Bunk B."/>
            <person name="Sproer C."/>
            <person name="Klenk H.-P."/>
        </authorList>
    </citation>
    <scope>NUCLEOTIDE SEQUENCE [LARGE SCALE GENOMIC DNA]</scope>
    <source>
        <strain evidence="1 2">L21-Spi-D4</strain>
    </source>
</reference>
<dbReference type="STRING" id="1307839.L21SP5_00773"/>
<organism evidence="1 2">
    <name type="scientific">Salinivirga cyanobacteriivorans</name>
    <dbReference type="NCBI Taxonomy" id="1307839"/>
    <lineage>
        <taxon>Bacteria</taxon>
        <taxon>Pseudomonadati</taxon>
        <taxon>Bacteroidota</taxon>
        <taxon>Bacteroidia</taxon>
        <taxon>Bacteroidales</taxon>
        <taxon>Salinivirgaceae</taxon>
        <taxon>Salinivirga</taxon>
    </lineage>
</organism>
<dbReference type="InterPro" id="IPR009097">
    <property type="entry name" value="Cyclic_Pdiesterase"/>
</dbReference>
<dbReference type="AlphaFoldDB" id="A0A0S2HX98"/>
<name>A0A0S2HX98_9BACT</name>
<dbReference type="Pfam" id="PF13563">
    <property type="entry name" value="2_5_RNA_ligase2"/>
    <property type="match status" value="1"/>
</dbReference>
<dbReference type="KEGG" id="blq:L21SP5_00773"/>
<gene>
    <name evidence="1" type="ORF">L21SP5_00773</name>
</gene>
<dbReference type="SUPFAM" id="SSF55144">
    <property type="entry name" value="LigT-like"/>
    <property type="match status" value="1"/>
</dbReference>
<dbReference type="Proteomes" id="UP000064893">
    <property type="component" value="Chromosome"/>
</dbReference>
<sequence>MALAVVAYPVLNRNDYRMIQDFRKENDELYYSVIEPHFTFVFPVDEVDKPKFLEEIYKKLNGVEQIDFKIRCATVNKDAILDLYHLLLVPDEGYSKIVKLHDRLYSDLLFTCLRLDIDFIPHVAIANSPDKYKIKKLADDWNKTKFIIKGKVDSLTIVDYTGNVLTNLEHIALSSRSI</sequence>
<dbReference type="EMBL" id="CP013118">
    <property type="protein sequence ID" value="ALO14444.1"/>
    <property type="molecule type" value="Genomic_DNA"/>
</dbReference>